<dbReference type="EMBL" id="AP014879">
    <property type="protein sequence ID" value="BAV33742.1"/>
    <property type="molecule type" value="Genomic_DNA"/>
</dbReference>
<dbReference type="InParanoid" id="A0A1B4XG18"/>
<gene>
    <name evidence="3" type="ORF">SCL_1431</name>
</gene>
<keyword evidence="1" id="KW-0812">Transmembrane</keyword>
<dbReference type="AlphaFoldDB" id="A0A1B4XG18"/>
<dbReference type="InterPro" id="IPR025874">
    <property type="entry name" value="DZR"/>
</dbReference>
<evidence type="ECO:0000313" key="3">
    <source>
        <dbReference type="EMBL" id="BAV33742.1"/>
    </source>
</evidence>
<dbReference type="InterPro" id="IPR011990">
    <property type="entry name" value="TPR-like_helical_dom_sf"/>
</dbReference>
<dbReference type="RefSeq" id="WP_096360563.1">
    <property type="nucleotide sequence ID" value="NZ_AP014879.1"/>
</dbReference>
<feature type="domain" description="DZANK-type" evidence="2">
    <location>
        <begin position="8"/>
        <end position="49"/>
    </location>
</feature>
<evidence type="ECO:0000256" key="1">
    <source>
        <dbReference type="SAM" id="Phobius"/>
    </source>
</evidence>
<organism evidence="3 4">
    <name type="scientific">Sulfuricaulis limicola</name>
    <dbReference type="NCBI Taxonomy" id="1620215"/>
    <lineage>
        <taxon>Bacteria</taxon>
        <taxon>Pseudomonadati</taxon>
        <taxon>Pseudomonadota</taxon>
        <taxon>Gammaproteobacteria</taxon>
        <taxon>Acidiferrobacterales</taxon>
        <taxon>Acidiferrobacteraceae</taxon>
        <taxon>Sulfuricaulis</taxon>
    </lineage>
</organism>
<dbReference type="Gene3D" id="1.25.40.10">
    <property type="entry name" value="Tetratricopeptide repeat domain"/>
    <property type="match status" value="1"/>
</dbReference>
<feature type="transmembrane region" description="Helical" evidence="1">
    <location>
        <begin position="65"/>
        <end position="86"/>
    </location>
</feature>
<reference evidence="3 4" key="1">
    <citation type="submission" date="2015-05" db="EMBL/GenBank/DDBJ databases">
        <title>Complete genome sequence of a sulfur-oxidizing gammaproteobacterium strain HA5.</title>
        <authorList>
            <person name="Miura A."/>
            <person name="Kojima H."/>
            <person name="Fukui M."/>
        </authorList>
    </citation>
    <scope>NUCLEOTIDE SEQUENCE [LARGE SCALE GENOMIC DNA]</scope>
    <source>
        <strain evidence="3 4">HA5</strain>
    </source>
</reference>
<evidence type="ECO:0000259" key="2">
    <source>
        <dbReference type="Pfam" id="PF12773"/>
    </source>
</evidence>
<keyword evidence="1" id="KW-1133">Transmembrane helix</keyword>
<keyword evidence="4" id="KW-1185">Reference proteome</keyword>
<name>A0A1B4XG18_9GAMM</name>
<protein>
    <recommendedName>
        <fullName evidence="2">DZANK-type domain-containing protein</fullName>
    </recommendedName>
</protein>
<keyword evidence="1" id="KW-0472">Membrane</keyword>
<dbReference type="OrthoDB" id="8708757at2"/>
<dbReference type="Proteomes" id="UP000243180">
    <property type="component" value="Chromosome"/>
</dbReference>
<dbReference type="SUPFAM" id="SSF48452">
    <property type="entry name" value="TPR-like"/>
    <property type="match status" value="1"/>
</dbReference>
<sequence>MNAKTVKCPGCGKPAAGNFCGHCGTPIVTSCPECEAEVKPGSRACQECGASLLPAMPKQWNAQTIAPWAAILIAMLALGVALSALFGQSGGAPAPAPFAQSMSPAVPAPGQMVDLASMSPREAADRLYNRVMAASEKGDVAEALRFAPMALQAYDGLGSLDNDARYHVALLHLTTEDIKGAQVQIEMLRQSAPNHLLGFMLEHQIAERAGKKDGAARAYKAFLAAYDAEMAKGREEYQDHLKSIERFRAAAQAGMAGKR</sequence>
<dbReference type="KEGG" id="slim:SCL_1431"/>
<dbReference type="Pfam" id="PF12773">
    <property type="entry name" value="DZR"/>
    <property type="match status" value="1"/>
</dbReference>
<evidence type="ECO:0000313" key="4">
    <source>
        <dbReference type="Proteomes" id="UP000243180"/>
    </source>
</evidence>
<dbReference type="PROSITE" id="PS51257">
    <property type="entry name" value="PROKAR_LIPOPROTEIN"/>
    <property type="match status" value="1"/>
</dbReference>
<proteinExistence type="predicted"/>
<accession>A0A1B4XG18</accession>